<reference evidence="2 3" key="1">
    <citation type="journal article" date="2013" name="Nat. Commun.">
        <title>Genome sequence and functional genomic analysis of the oil-degrading bacterium Oleispira antarctica.</title>
        <authorList>
            <person name="Kube M."/>
            <person name="Chernikova T.N."/>
            <person name="Al-Ramahi Y."/>
            <person name="Beloqui A."/>
            <person name="Lopez-Cortez N."/>
            <person name="Guazzaroni M.E."/>
            <person name="Heipieper H.J."/>
            <person name="Klages S."/>
            <person name="Kotsyurbenko O.R."/>
            <person name="Langer I."/>
            <person name="Nechitaylo T.Y."/>
            <person name="Lunsdorf H."/>
            <person name="Fernandez M."/>
            <person name="Juarez S."/>
            <person name="Ciordia S."/>
            <person name="Singer A."/>
            <person name="Kagan O."/>
            <person name="Egorova O."/>
            <person name="Petit P.A."/>
            <person name="Stogios P."/>
            <person name="Kim Y."/>
            <person name="Tchigvintsev A."/>
            <person name="Flick R."/>
            <person name="Denaro R."/>
            <person name="Genovese M."/>
            <person name="Albar J.P."/>
            <person name="Reva O.N."/>
            <person name="Martinez-Gomariz M."/>
            <person name="Tran H."/>
            <person name="Ferrer M."/>
            <person name="Savchenko A."/>
            <person name="Yakunin A.F."/>
            <person name="Yakimov M.M."/>
            <person name="Golyshina O.V."/>
            <person name="Reinhardt R."/>
            <person name="Golyshin P.N."/>
        </authorList>
    </citation>
    <scope>NUCLEOTIDE SEQUENCE [LARGE SCALE GENOMIC DNA]</scope>
</reference>
<feature type="transmembrane region" description="Helical" evidence="1">
    <location>
        <begin position="448"/>
        <end position="465"/>
    </location>
</feature>
<dbReference type="EMBL" id="FO203512">
    <property type="protein sequence ID" value="CCK76612.1"/>
    <property type="molecule type" value="Genomic_DNA"/>
</dbReference>
<protein>
    <submittedName>
        <fullName evidence="2">PepSY-associated membrane protein</fullName>
    </submittedName>
</protein>
<dbReference type="AlphaFoldDB" id="R4YNQ4"/>
<feature type="transmembrane region" description="Helical" evidence="1">
    <location>
        <begin position="7"/>
        <end position="28"/>
    </location>
</feature>
<feature type="transmembrane region" description="Helical" evidence="1">
    <location>
        <begin position="134"/>
        <end position="156"/>
    </location>
</feature>
<sequence length="509" mass="57878">MNWLHTWSGLLLGSLLYFIFITGTAGYFDKEITHWMQPERPIINEEIDQRSIVKMAEQHLNITAPNAQSWWVVFPIARSYSAVTWWQESDEEGGKWKSNTLDLQTGTPVITRETGGGKTLYAMHYVLHYIPKNLAYWITSLCAMFMFIALITGVIVHKKIFKEFFTFRPNKKQRSWLDIHNVFSVLPIPFHLMITYSGLVFLMFSSMPGVIVGSYGTDKEKYNEFVESVFQKSGHPEHNHKSANTLSMLSLMPDIESRWGENTLYEIGLEGRGTAGAHVQVKHHEYSGISQGEELIYHGSTGELLFDSMKESHPQSASKKLYTVLTDLHEGNFASVALRWLYFISGLMGAGMIATGMMLWATKRREKAQRIGTESAGLKLVEYSNVGIIVGLPIAIAAYFWANRIVPIDIENREGWEINSLFITWFLMFIGPFILAKKITIQGLWIKQLLLASALYLLMPILNALTSDKNLVSALLQGDWVMAGFDLTMILFGLMFGYGAQHLMKKWKK</sequence>
<keyword evidence="3" id="KW-1185">Reference proteome</keyword>
<organism evidence="2 3">
    <name type="scientific">Oleispira antarctica RB-8</name>
    <dbReference type="NCBI Taxonomy" id="698738"/>
    <lineage>
        <taxon>Bacteria</taxon>
        <taxon>Pseudomonadati</taxon>
        <taxon>Pseudomonadota</taxon>
        <taxon>Gammaproteobacteria</taxon>
        <taxon>Oceanospirillales</taxon>
        <taxon>Oceanospirillaceae</taxon>
        <taxon>Oleispira</taxon>
    </lineage>
</organism>
<evidence type="ECO:0000313" key="3">
    <source>
        <dbReference type="Proteomes" id="UP000032749"/>
    </source>
</evidence>
<feature type="transmembrane region" description="Helical" evidence="1">
    <location>
        <begin position="480"/>
        <end position="500"/>
    </location>
</feature>
<dbReference type="Pfam" id="PF03929">
    <property type="entry name" value="PepSY_TM"/>
    <property type="match status" value="1"/>
</dbReference>
<feature type="transmembrane region" description="Helical" evidence="1">
    <location>
        <begin position="383"/>
        <end position="402"/>
    </location>
</feature>
<accession>R4YNQ4</accession>
<proteinExistence type="predicted"/>
<keyword evidence="1" id="KW-0472">Membrane</keyword>
<dbReference type="STRING" id="698738.OLEAN_C24360"/>
<dbReference type="PANTHER" id="PTHR34219:SF4">
    <property type="entry name" value="PEPSY DOMAIN-CONTAINING PROTEIN"/>
    <property type="match status" value="1"/>
</dbReference>
<dbReference type="InterPro" id="IPR005625">
    <property type="entry name" value="PepSY-ass_TM"/>
</dbReference>
<dbReference type="KEGG" id="oai:OLEAN_C24360"/>
<feature type="transmembrane region" description="Helical" evidence="1">
    <location>
        <begin position="340"/>
        <end position="362"/>
    </location>
</feature>
<keyword evidence="1" id="KW-1133">Transmembrane helix</keyword>
<gene>
    <name evidence="2" type="ORF">OLEAN_C24360</name>
</gene>
<dbReference type="Proteomes" id="UP000032749">
    <property type="component" value="Chromosome"/>
</dbReference>
<evidence type="ECO:0000313" key="2">
    <source>
        <dbReference type="EMBL" id="CCK76612.1"/>
    </source>
</evidence>
<dbReference type="HOGENOM" id="CLU_025664_2_0_6"/>
<feature type="transmembrane region" description="Helical" evidence="1">
    <location>
        <begin position="177"/>
        <end position="204"/>
    </location>
</feature>
<feature type="transmembrane region" description="Helical" evidence="1">
    <location>
        <begin position="418"/>
        <end position="436"/>
    </location>
</feature>
<name>R4YNQ4_OLEAN</name>
<evidence type="ECO:0000256" key="1">
    <source>
        <dbReference type="SAM" id="Phobius"/>
    </source>
</evidence>
<dbReference type="PATRIC" id="fig|698738.3.peg.2520"/>
<dbReference type="PANTHER" id="PTHR34219">
    <property type="entry name" value="IRON-REGULATED INNER MEMBRANE PROTEIN-RELATED"/>
    <property type="match status" value="1"/>
</dbReference>
<keyword evidence="1" id="KW-0812">Transmembrane</keyword>